<feature type="compositionally biased region" description="Basic and acidic residues" evidence="3">
    <location>
        <begin position="218"/>
        <end position="233"/>
    </location>
</feature>
<dbReference type="InterPro" id="IPR001452">
    <property type="entry name" value="SH3_domain"/>
</dbReference>
<dbReference type="EMBL" id="CP064813">
    <property type="protein sequence ID" value="QPG74853.1"/>
    <property type="molecule type" value="Genomic_DNA"/>
</dbReference>
<reference evidence="5" key="1">
    <citation type="submission" date="2020-10" db="EMBL/GenBank/DDBJ databases">
        <authorList>
            <person name="Roach M.J.R."/>
        </authorList>
    </citation>
    <scope>NUCLEOTIDE SEQUENCE</scope>
    <source>
        <strain evidence="5">CBS 1945</strain>
    </source>
</reference>
<dbReference type="KEGG" id="bnn:FOA43_002189"/>
<evidence type="ECO:0000313" key="6">
    <source>
        <dbReference type="Proteomes" id="UP000662931"/>
    </source>
</evidence>
<feature type="region of interest" description="Disordered" evidence="3">
    <location>
        <begin position="204"/>
        <end position="244"/>
    </location>
</feature>
<accession>A0A875S1Q7</accession>
<sequence length="244" mass="27474">MTTIETVCTNPGNIQPISTSNESEPNRFSSLTDRSISIKDFAYSSDNPMHYGVYEEFDEDDSKDNPIDELEDKNIVFTFKKDNESGKLKPTNEYIRPKDTKESSITASATGSEEENLTHAVALYPFEPENENELRLTTDQIIIISYEYGDGWLVAYDPFTGETGLVPSGYVQIVGRDVEFAEEVLDEEEIAQATRYLPGVLNVEQQDQEDEDQSKSVLKKEPKAPDTHQKDDSDISVSLSHLKL</sequence>
<dbReference type="Pfam" id="PF14604">
    <property type="entry name" value="SH3_9"/>
    <property type="match status" value="1"/>
</dbReference>
<protein>
    <recommendedName>
        <fullName evidence="4">SH3 domain-containing protein</fullName>
    </recommendedName>
</protein>
<dbReference type="GeneID" id="62195590"/>
<proteinExistence type="predicted"/>
<keyword evidence="6" id="KW-1185">Reference proteome</keyword>
<evidence type="ECO:0000256" key="1">
    <source>
        <dbReference type="ARBA" id="ARBA00022443"/>
    </source>
</evidence>
<name>A0A875S1Q7_EENNA</name>
<evidence type="ECO:0000256" key="3">
    <source>
        <dbReference type="SAM" id="MobiDB-lite"/>
    </source>
</evidence>
<dbReference type="PROSITE" id="PS50002">
    <property type="entry name" value="SH3"/>
    <property type="match status" value="1"/>
</dbReference>
<dbReference type="InterPro" id="IPR036028">
    <property type="entry name" value="SH3-like_dom_sf"/>
</dbReference>
<evidence type="ECO:0000259" key="4">
    <source>
        <dbReference type="PROSITE" id="PS50002"/>
    </source>
</evidence>
<dbReference type="OrthoDB" id="19092at2759"/>
<gene>
    <name evidence="5" type="ORF">FOA43_002189</name>
</gene>
<dbReference type="SUPFAM" id="SSF50044">
    <property type="entry name" value="SH3-domain"/>
    <property type="match status" value="1"/>
</dbReference>
<dbReference type="Proteomes" id="UP000662931">
    <property type="component" value="Chromosome 2"/>
</dbReference>
<dbReference type="Gene3D" id="2.30.30.40">
    <property type="entry name" value="SH3 Domains"/>
    <property type="match status" value="1"/>
</dbReference>
<feature type="compositionally biased region" description="Polar residues" evidence="3">
    <location>
        <begin position="235"/>
        <end position="244"/>
    </location>
</feature>
<dbReference type="AlphaFoldDB" id="A0A875S1Q7"/>
<evidence type="ECO:0000313" key="5">
    <source>
        <dbReference type="EMBL" id="QPG74853.1"/>
    </source>
</evidence>
<dbReference type="SMART" id="SM00326">
    <property type="entry name" value="SH3"/>
    <property type="match status" value="1"/>
</dbReference>
<dbReference type="RefSeq" id="XP_038778418.1">
    <property type="nucleotide sequence ID" value="XM_038922490.1"/>
</dbReference>
<feature type="domain" description="SH3" evidence="4">
    <location>
        <begin position="115"/>
        <end position="176"/>
    </location>
</feature>
<keyword evidence="1 2" id="KW-0728">SH3 domain</keyword>
<feature type="region of interest" description="Disordered" evidence="3">
    <location>
        <begin position="1"/>
        <end position="28"/>
    </location>
</feature>
<organism evidence="5 6">
    <name type="scientific">Eeniella nana</name>
    <name type="common">Yeast</name>
    <name type="synonym">Brettanomyces nanus</name>
    <dbReference type="NCBI Taxonomy" id="13502"/>
    <lineage>
        <taxon>Eukaryota</taxon>
        <taxon>Fungi</taxon>
        <taxon>Dikarya</taxon>
        <taxon>Ascomycota</taxon>
        <taxon>Saccharomycotina</taxon>
        <taxon>Pichiomycetes</taxon>
        <taxon>Pichiales</taxon>
        <taxon>Pichiaceae</taxon>
        <taxon>Brettanomyces</taxon>
    </lineage>
</organism>
<evidence type="ECO:0000256" key="2">
    <source>
        <dbReference type="PROSITE-ProRule" id="PRU00192"/>
    </source>
</evidence>